<accession>A0A6G1S7V8</accession>
<protein>
    <recommendedName>
        <fullName evidence="12">Phosphotransferase</fullName>
        <ecNumber evidence="12">2.7.1.-</ecNumber>
    </recommendedName>
</protein>
<dbReference type="Pfam" id="PF00349">
    <property type="entry name" value="Hexokinase_1"/>
    <property type="match status" value="1"/>
</dbReference>
<dbReference type="GO" id="GO:0005536">
    <property type="term" value="F:D-glucose binding"/>
    <property type="evidence" value="ECO:0007669"/>
    <property type="project" value="InterPro"/>
</dbReference>
<organism evidence="16">
    <name type="scientific">Aceria tosichella</name>
    <name type="common">wheat curl mite</name>
    <dbReference type="NCBI Taxonomy" id="561515"/>
    <lineage>
        <taxon>Eukaryota</taxon>
        <taxon>Metazoa</taxon>
        <taxon>Ecdysozoa</taxon>
        <taxon>Arthropoda</taxon>
        <taxon>Chelicerata</taxon>
        <taxon>Arachnida</taxon>
        <taxon>Acari</taxon>
        <taxon>Acariformes</taxon>
        <taxon>Trombidiformes</taxon>
        <taxon>Prostigmata</taxon>
        <taxon>Eupodina</taxon>
        <taxon>Eriophyoidea</taxon>
        <taxon>Eriophyidae</taxon>
        <taxon>Eriophyinae</taxon>
        <taxon>Aceriini</taxon>
        <taxon>Aceria</taxon>
    </lineage>
</organism>
<feature type="domain" description="Hexokinase N-terminal" evidence="14">
    <location>
        <begin position="28"/>
        <end position="230"/>
    </location>
</feature>
<dbReference type="GO" id="GO:0005739">
    <property type="term" value="C:mitochondrion"/>
    <property type="evidence" value="ECO:0007669"/>
    <property type="project" value="TreeGrafter"/>
</dbReference>
<evidence type="ECO:0000256" key="12">
    <source>
        <dbReference type="RuleBase" id="RU362007"/>
    </source>
</evidence>
<evidence type="ECO:0000259" key="15">
    <source>
        <dbReference type="Pfam" id="PF03727"/>
    </source>
</evidence>
<dbReference type="AlphaFoldDB" id="A0A6G1S7V8"/>
<feature type="domain" description="Hexokinase C-terminal" evidence="15">
    <location>
        <begin position="236"/>
        <end position="530"/>
    </location>
</feature>
<dbReference type="CDD" id="cd24019">
    <property type="entry name" value="ASKHA_NBD_HK_meta"/>
    <property type="match status" value="1"/>
</dbReference>
<evidence type="ECO:0000259" key="14">
    <source>
        <dbReference type="Pfam" id="PF00349"/>
    </source>
</evidence>
<dbReference type="PANTHER" id="PTHR19443">
    <property type="entry name" value="HEXOKINASE"/>
    <property type="match status" value="1"/>
</dbReference>
<dbReference type="Pfam" id="PF03727">
    <property type="entry name" value="Hexokinase_2"/>
    <property type="match status" value="1"/>
</dbReference>
<dbReference type="InterPro" id="IPR022672">
    <property type="entry name" value="Hexokinase_N"/>
</dbReference>
<dbReference type="Gene3D" id="3.30.420.40">
    <property type="match status" value="1"/>
</dbReference>
<keyword evidence="4 12" id="KW-0808">Transferase</keyword>
<evidence type="ECO:0000256" key="2">
    <source>
        <dbReference type="ARBA" id="ARBA00005028"/>
    </source>
</evidence>
<dbReference type="GO" id="GO:0006006">
    <property type="term" value="P:glucose metabolic process"/>
    <property type="evidence" value="ECO:0007669"/>
    <property type="project" value="TreeGrafter"/>
</dbReference>
<evidence type="ECO:0000256" key="8">
    <source>
        <dbReference type="ARBA" id="ARBA00023152"/>
    </source>
</evidence>
<dbReference type="GO" id="GO:0006096">
    <property type="term" value="P:glycolytic process"/>
    <property type="evidence" value="ECO:0007669"/>
    <property type="project" value="UniProtKB-UniPathway"/>
</dbReference>
<evidence type="ECO:0000256" key="5">
    <source>
        <dbReference type="ARBA" id="ARBA00022741"/>
    </source>
</evidence>
<dbReference type="GO" id="GO:0008865">
    <property type="term" value="F:fructokinase activity"/>
    <property type="evidence" value="ECO:0007669"/>
    <property type="project" value="TreeGrafter"/>
</dbReference>
<dbReference type="EC" id="2.7.1.-" evidence="12"/>
<keyword evidence="5 12" id="KW-0547">Nucleotide-binding</keyword>
<dbReference type="GO" id="GO:0001678">
    <property type="term" value="P:intracellular glucose homeostasis"/>
    <property type="evidence" value="ECO:0007669"/>
    <property type="project" value="InterPro"/>
</dbReference>
<evidence type="ECO:0000256" key="3">
    <source>
        <dbReference type="ARBA" id="ARBA00009225"/>
    </source>
</evidence>
<dbReference type="InterPro" id="IPR022673">
    <property type="entry name" value="Hexokinase_C"/>
</dbReference>
<evidence type="ECO:0000256" key="11">
    <source>
        <dbReference type="ARBA" id="ARBA00048160"/>
    </source>
</evidence>
<evidence type="ECO:0000256" key="13">
    <source>
        <dbReference type="SAM" id="MobiDB-lite"/>
    </source>
</evidence>
<comment type="similarity">
    <text evidence="3 12">Belongs to the hexokinase family.</text>
</comment>
<keyword evidence="8 12" id="KW-0324">Glycolysis</keyword>
<dbReference type="InterPro" id="IPR043129">
    <property type="entry name" value="ATPase_NBD"/>
</dbReference>
<comment type="pathway">
    <text evidence="2">Carbohydrate metabolism; hexose metabolism.</text>
</comment>
<evidence type="ECO:0000256" key="1">
    <source>
        <dbReference type="ARBA" id="ARBA00004888"/>
    </source>
</evidence>
<dbReference type="Gene3D" id="3.40.367.20">
    <property type="match status" value="1"/>
</dbReference>
<name>A0A6G1S7V8_9ACAR</name>
<evidence type="ECO:0000313" key="16">
    <source>
        <dbReference type="EMBL" id="MDE46020.1"/>
    </source>
</evidence>
<dbReference type="InterPro" id="IPR001312">
    <property type="entry name" value="Hexokinase"/>
</dbReference>
<evidence type="ECO:0000256" key="10">
    <source>
        <dbReference type="ARBA" id="ARBA00047905"/>
    </source>
</evidence>
<dbReference type="GO" id="GO:0005829">
    <property type="term" value="C:cytosol"/>
    <property type="evidence" value="ECO:0007669"/>
    <property type="project" value="TreeGrafter"/>
</dbReference>
<dbReference type="UniPathway" id="UPA00109">
    <property type="reaction ID" value="UER00180"/>
</dbReference>
<keyword evidence="6 12" id="KW-0418">Kinase</keyword>
<proteinExistence type="inferred from homology"/>
<dbReference type="PROSITE" id="PS51748">
    <property type="entry name" value="HEXOKINASE_2"/>
    <property type="match status" value="1"/>
</dbReference>
<dbReference type="GO" id="GO:0005524">
    <property type="term" value="F:ATP binding"/>
    <property type="evidence" value="ECO:0007669"/>
    <property type="project" value="UniProtKB-UniRule"/>
</dbReference>
<evidence type="ECO:0000256" key="4">
    <source>
        <dbReference type="ARBA" id="ARBA00022679"/>
    </source>
</evidence>
<comment type="catalytic activity">
    <reaction evidence="10">
        <text>D-fructose + ATP = D-fructose 6-phosphate + ADP + H(+)</text>
        <dbReference type="Rhea" id="RHEA:16125"/>
        <dbReference type="ChEBI" id="CHEBI:15378"/>
        <dbReference type="ChEBI" id="CHEBI:30616"/>
        <dbReference type="ChEBI" id="CHEBI:37721"/>
        <dbReference type="ChEBI" id="CHEBI:61527"/>
        <dbReference type="ChEBI" id="CHEBI:456216"/>
        <dbReference type="EC" id="2.7.1.1"/>
    </reaction>
    <physiologicalReaction direction="left-to-right" evidence="10">
        <dbReference type="Rhea" id="RHEA:16126"/>
    </physiologicalReaction>
</comment>
<reference evidence="16" key="1">
    <citation type="submission" date="2018-10" db="EMBL/GenBank/DDBJ databases">
        <title>Transcriptome assembly of Aceria tosichella (Wheat curl mite) Type 2.</title>
        <authorList>
            <person name="Scully E.D."/>
            <person name="Geib S.M."/>
            <person name="Palmer N.A."/>
            <person name="Gupta A.K."/>
            <person name="Sarath G."/>
            <person name="Tatineni S."/>
        </authorList>
    </citation>
    <scope>NUCLEOTIDE SEQUENCE</scope>
    <source>
        <strain evidence="16">LincolnNE</strain>
    </source>
</reference>
<dbReference type="SUPFAM" id="SSF53067">
    <property type="entry name" value="Actin-like ATPase domain"/>
    <property type="match status" value="2"/>
</dbReference>
<dbReference type="GO" id="GO:0004340">
    <property type="term" value="F:glucokinase activity"/>
    <property type="evidence" value="ECO:0007669"/>
    <property type="project" value="TreeGrafter"/>
</dbReference>
<dbReference type="PANTHER" id="PTHR19443:SF16">
    <property type="entry name" value="HEXOKINASE TYPE 1-RELATED"/>
    <property type="match status" value="1"/>
</dbReference>
<comment type="catalytic activity">
    <reaction evidence="11">
        <text>D-glucose + ATP = D-glucose 6-phosphate + ADP + H(+)</text>
        <dbReference type="Rhea" id="RHEA:17825"/>
        <dbReference type="ChEBI" id="CHEBI:4167"/>
        <dbReference type="ChEBI" id="CHEBI:15378"/>
        <dbReference type="ChEBI" id="CHEBI:30616"/>
        <dbReference type="ChEBI" id="CHEBI:61548"/>
        <dbReference type="ChEBI" id="CHEBI:456216"/>
        <dbReference type="EC" id="2.7.1.1"/>
    </reaction>
    <physiologicalReaction direction="left-to-right" evidence="11">
        <dbReference type="Rhea" id="RHEA:17826"/>
    </physiologicalReaction>
</comment>
<comment type="pathway">
    <text evidence="1">Carbohydrate degradation; glycolysis; D-glyceraldehyde 3-phosphate and glycerone phosphate from D-glucose: step 1/4.</text>
</comment>
<evidence type="ECO:0000256" key="7">
    <source>
        <dbReference type="ARBA" id="ARBA00022840"/>
    </source>
</evidence>
<evidence type="ECO:0000256" key="9">
    <source>
        <dbReference type="ARBA" id="ARBA00044613"/>
    </source>
</evidence>
<dbReference type="UniPathway" id="UPA00242"/>
<keyword evidence="7 12" id="KW-0067">ATP-binding</keyword>
<evidence type="ECO:0000256" key="6">
    <source>
        <dbReference type="ARBA" id="ARBA00022777"/>
    </source>
</evidence>
<sequence>MAATRNSLALAEFNQMHSIHNTNYMRAEQATRSLIISHQQLEMICHLLEDEFKRGLDRKTNKDANVKMYPTHLIDRADEHHSMGHFAEPEEGKFLALDLGGTNFRVILVELDGSNFHMDNEIFSLSQELMHGPGYQLFDYIAECLHKFVMKRNLSSSRLPLGFTFSFPIQQDGLAHARLVSWTKGFKCSGVEGKDVVALLKEAIDRKPNLDIEVMAVVNDTTGTLISCAFKNRECRIGLIVGTGTNACYMENLDNVQCMHSPEPEPVADQTPVDTKEGPPPPPKQVYTDIWQQKEKHSTVINTEWGAFGDNGSLDFVRNKWDVDIDRSSLNVGKQKFEKMISGLYIGEICRLIMVDLALKERVLFQSVDCNASQATFDQENVCLADNAKFCERERLLTEGKFTKAFAFETRFVSQVESDPIDTYDNTRRALNEAFGIDWASEQDCAIVKLVCSRVSTRAAHLVSAAVACLLNKMARPYTVVGVDGSMFRYHPHFHSIMAKKTKELTHPEYNFQLMFSEDGSGRGAAIVASVACKQRRISRELNERKTSLAQMG</sequence>
<dbReference type="PRINTS" id="PR00475">
    <property type="entry name" value="HEXOKINASE"/>
</dbReference>
<gene>
    <name evidence="16" type="primary">Hex-t2_0</name>
    <name evidence="16" type="ORF">g.15816</name>
</gene>
<feature type="region of interest" description="Disordered" evidence="13">
    <location>
        <begin position="261"/>
        <end position="283"/>
    </location>
</feature>
<dbReference type="EMBL" id="GGYP01001249">
    <property type="protein sequence ID" value="MDE46020.1"/>
    <property type="molecule type" value="Transcribed_RNA"/>
</dbReference>
<comment type="catalytic activity">
    <reaction evidence="9">
        <text>a D-hexose + ATP = a D-hexose 6-phosphate + ADP + H(+)</text>
        <dbReference type="Rhea" id="RHEA:22740"/>
        <dbReference type="ChEBI" id="CHEBI:4194"/>
        <dbReference type="ChEBI" id="CHEBI:15378"/>
        <dbReference type="ChEBI" id="CHEBI:30616"/>
        <dbReference type="ChEBI" id="CHEBI:229467"/>
        <dbReference type="ChEBI" id="CHEBI:456216"/>
        <dbReference type="EC" id="2.7.1.1"/>
    </reaction>
    <physiologicalReaction direction="left-to-right" evidence="9">
        <dbReference type="Rhea" id="RHEA:22741"/>
    </physiologicalReaction>
</comment>
<dbReference type="FunFam" id="3.30.420.40:FF:000095">
    <property type="entry name" value="Phosphotransferase"/>
    <property type="match status" value="1"/>
</dbReference>